<dbReference type="AlphaFoldDB" id="A0A821KDX3"/>
<gene>
    <name evidence="1" type="ORF">QYT958_LOCUS19813</name>
</gene>
<proteinExistence type="predicted"/>
<dbReference type="Proteomes" id="UP000663848">
    <property type="component" value="Unassembled WGS sequence"/>
</dbReference>
<sequence>MLLCTVLDPRWKDFNYLQRSLYCQHAETLNVLHKLQAFECKTLAYTSLKEQFNVLLENTAVVSPLNISDEEKIRYI</sequence>
<protein>
    <submittedName>
        <fullName evidence="1">Uncharacterized protein</fullName>
    </submittedName>
</protein>
<organism evidence="1 2">
    <name type="scientific">Rotaria socialis</name>
    <dbReference type="NCBI Taxonomy" id="392032"/>
    <lineage>
        <taxon>Eukaryota</taxon>
        <taxon>Metazoa</taxon>
        <taxon>Spiralia</taxon>
        <taxon>Gnathifera</taxon>
        <taxon>Rotifera</taxon>
        <taxon>Eurotatoria</taxon>
        <taxon>Bdelloidea</taxon>
        <taxon>Philodinida</taxon>
        <taxon>Philodinidae</taxon>
        <taxon>Rotaria</taxon>
    </lineage>
</organism>
<evidence type="ECO:0000313" key="1">
    <source>
        <dbReference type="EMBL" id="CAF4734539.1"/>
    </source>
</evidence>
<name>A0A821KDX3_9BILA</name>
<accession>A0A821KDX3</accession>
<comment type="caution">
    <text evidence="1">The sequence shown here is derived from an EMBL/GenBank/DDBJ whole genome shotgun (WGS) entry which is preliminary data.</text>
</comment>
<reference evidence="1" key="1">
    <citation type="submission" date="2021-02" db="EMBL/GenBank/DDBJ databases">
        <authorList>
            <person name="Nowell W R."/>
        </authorList>
    </citation>
    <scope>NUCLEOTIDE SEQUENCE</scope>
</reference>
<evidence type="ECO:0000313" key="2">
    <source>
        <dbReference type="Proteomes" id="UP000663848"/>
    </source>
</evidence>
<dbReference type="EMBL" id="CAJOBR010003344">
    <property type="protein sequence ID" value="CAF4734539.1"/>
    <property type="molecule type" value="Genomic_DNA"/>
</dbReference>